<sequence length="165" mass="18496">MLPLFNHPIAAILPFLVLPSDFLQASLSLAAPIVPLGRIDRRDVEVLWLAQSGRSESSQNVAVLSISRPPNQPHYFYQPGTYKRRPVEASNSVLFRRIAVLSCHTPPVFLPVGRPSIWVSFPPHYLAATRPTVRPSVPTQLHSLAHNGKVEEGRHHRSYSLVIRF</sequence>
<evidence type="ECO:0000313" key="2">
    <source>
        <dbReference type="Proteomes" id="UP000005237"/>
    </source>
</evidence>
<keyword evidence="2" id="KW-1185">Reference proteome</keyword>
<proteinExistence type="predicted"/>
<accession>A0A8R1IEV2</accession>
<dbReference type="EnsemblMetazoa" id="CJA33103.1">
    <property type="protein sequence ID" value="CJA33103.1"/>
    <property type="gene ID" value="WBGene00208950"/>
</dbReference>
<name>A0A8R1IEV2_CAEJA</name>
<organism evidence="1 2">
    <name type="scientific">Caenorhabditis japonica</name>
    <dbReference type="NCBI Taxonomy" id="281687"/>
    <lineage>
        <taxon>Eukaryota</taxon>
        <taxon>Metazoa</taxon>
        <taxon>Ecdysozoa</taxon>
        <taxon>Nematoda</taxon>
        <taxon>Chromadorea</taxon>
        <taxon>Rhabditida</taxon>
        <taxon>Rhabditina</taxon>
        <taxon>Rhabditomorpha</taxon>
        <taxon>Rhabditoidea</taxon>
        <taxon>Rhabditidae</taxon>
        <taxon>Peloderinae</taxon>
        <taxon>Caenorhabditis</taxon>
    </lineage>
</organism>
<dbReference type="AlphaFoldDB" id="A0A8R1IEV2"/>
<protein>
    <submittedName>
        <fullName evidence="1">Uncharacterized protein</fullName>
    </submittedName>
</protein>
<reference evidence="2" key="1">
    <citation type="submission" date="2010-08" db="EMBL/GenBank/DDBJ databases">
        <authorList>
            <consortium name="Caenorhabditis japonica Sequencing Consortium"/>
            <person name="Wilson R.K."/>
        </authorList>
    </citation>
    <scope>NUCLEOTIDE SEQUENCE [LARGE SCALE GENOMIC DNA]</scope>
    <source>
        <strain evidence="2">DF5081</strain>
    </source>
</reference>
<dbReference type="Proteomes" id="UP000005237">
    <property type="component" value="Unassembled WGS sequence"/>
</dbReference>
<reference evidence="1" key="2">
    <citation type="submission" date="2022-06" db="UniProtKB">
        <authorList>
            <consortium name="EnsemblMetazoa"/>
        </authorList>
    </citation>
    <scope>IDENTIFICATION</scope>
    <source>
        <strain evidence="1">DF5081</strain>
    </source>
</reference>
<evidence type="ECO:0000313" key="1">
    <source>
        <dbReference type="EnsemblMetazoa" id="CJA33103.1"/>
    </source>
</evidence>